<dbReference type="GO" id="GO:0005524">
    <property type="term" value="F:ATP binding"/>
    <property type="evidence" value="ECO:0007669"/>
    <property type="project" value="UniProtKB-KW"/>
</dbReference>
<dbReference type="RefSeq" id="WP_114660708.1">
    <property type="nucleotide sequence ID" value="NZ_CP031194.1"/>
</dbReference>
<organism evidence="3 4">
    <name type="scientific">Streptomyces paludis</name>
    <dbReference type="NCBI Taxonomy" id="2282738"/>
    <lineage>
        <taxon>Bacteria</taxon>
        <taxon>Bacillati</taxon>
        <taxon>Actinomycetota</taxon>
        <taxon>Actinomycetes</taxon>
        <taxon>Kitasatosporales</taxon>
        <taxon>Streptomycetaceae</taxon>
        <taxon>Streptomyces</taxon>
    </lineage>
</organism>
<dbReference type="AlphaFoldDB" id="A0A345HRQ4"/>
<keyword evidence="3" id="KW-0067">ATP-binding</keyword>
<keyword evidence="1" id="KW-0723">Serine/threonine-protein kinase</keyword>
<dbReference type="KEGG" id="spad:DVK44_18895"/>
<dbReference type="Pfam" id="PF13581">
    <property type="entry name" value="HATPase_c_2"/>
    <property type="match status" value="1"/>
</dbReference>
<name>A0A345HRQ4_9ACTN</name>
<dbReference type="Gene3D" id="3.30.565.10">
    <property type="entry name" value="Histidine kinase-like ATPase, C-terminal domain"/>
    <property type="match status" value="1"/>
</dbReference>
<dbReference type="OrthoDB" id="4201486at2"/>
<dbReference type="GO" id="GO:0004674">
    <property type="term" value="F:protein serine/threonine kinase activity"/>
    <property type="evidence" value="ECO:0007669"/>
    <property type="project" value="UniProtKB-KW"/>
</dbReference>
<keyword evidence="3" id="KW-0547">Nucleotide-binding</keyword>
<accession>A0A345HRQ4</accession>
<gene>
    <name evidence="3" type="ORF">DVK44_18895</name>
</gene>
<evidence type="ECO:0000313" key="4">
    <source>
        <dbReference type="Proteomes" id="UP000253868"/>
    </source>
</evidence>
<feature type="domain" description="Histidine kinase/HSP90-like ATPase" evidence="2">
    <location>
        <begin position="25"/>
        <end position="138"/>
    </location>
</feature>
<dbReference type="PANTHER" id="PTHR35526:SF3">
    <property type="entry name" value="ANTI-SIGMA-F FACTOR RSBW"/>
    <property type="match status" value="1"/>
</dbReference>
<keyword evidence="1" id="KW-0808">Transferase</keyword>
<dbReference type="PANTHER" id="PTHR35526">
    <property type="entry name" value="ANTI-SIGMA-F FACTOR RSBW-RELATED"/>
    <property type="match status" value="1"/>
</dbReference>
<dbReference type="InterPro" id="IPR036890">
    <property type="entry name" value="HATPase_C_sf"/>
</dbReference>
<proteinExistence type="predicted"/>
<evidence type="ECO:0000256" key="1">
    <source>
        <dbReference type="ARBA" id="ARBA00022527"/>
    </source>
</evidence>
<protein>
    <submittedName>
        <fullName evidence="3">ATP-binding protein</fullName>
    </submittedName>
</protein>
<dbReference type="SUPFAM" id="SSF55874">
    <property type="entry name" value="ATPase domain of HSP90 chaperone/DNA topoisomerase II/histidine kinase"/>
    <property type="match status" value="1"/>
</dbReference>
<reference evidence="4" key="1">
    <citation type="submission" date="2018-07" db="EMBL/GenBank/DDBJ databases">
        <authorList>
            <person name="Zhao J."/>
        </authorList>
    </citation>
    <scope>NUCLEOTIDE SEQUENCE [LARGE SCALE GENOMIC DNA]</scope>
    <source>
        <strain evidence="4">GSSD-12</strain>
    </source>
</reference>
<evidence type="ECO:0000313" key="3">
    <source>
        <dbReference type="EMBL" id="AXG79378.1"/>
    </source>
</evidence>
<keyword evidence="4" id="KW-1185">Reference proteome</keyword>
<dbReference type="EMBL" id="CP031194">
    <property type="protein sequence ID" value="AXG79378.1"/>
    <property type="molecule type" value="Genomic_DNA"/>
</dbReference>
<keyword evidence="1" id="KW-0418">Kinase</keyword>
<dbReference type="InterPro" id="IPR050267">
    <property type="entry name" value="Anti-sigma-factor_SerPK"/>
</dbReference>
<dbReference type="CDD" id="cd16936">
    <property type="entry name" value="HATPase_RsbW-like"/>
    <property type="match status" value="1"/>
</dbReference>
<evidence type="ECO:0000259" key="2">
    <source>
        <dbReference type="Pfam" id="PF13581"/>
    </source>
</evidence>
<dbReference type="InterPro" id="IPR003594">
    <property type="entry name" value="HATPase_dom"/>
</dbReference>
<sequence length="148" mass="15686">MSHIGSSGRRAAVTLTLNSDDLAPRAARSFTRKVLTDWGFDELADRALLIVSELTTNARHHGRTKPESEAELITLTLAVAQDGVVDIELADNSPEPPTPRISGPGAVDGRGLLLISAEADAWTVRLNEDGSGKTVRAVLARRPVAAAL</sequence>
<dbReference type="Proteomes" id="UP000253868">
    <property type="component" value="Chromosome"/>
</dbReference>